<sequence>MLVYDLYDMREYFQRLAKGDASAFETIFELYKRRVFGVALKMLKSETDAEEVVQDVFLSIWLAKRNLGQVNEPEAYLFTITYNTIYSRLKKASHNQELLNTIIQHLTEIQNTTAETIAARETGKLINEAIQQLPPQQRTVYELSKQEGLKYDEIAELMHLSKNTVRNHLSEAMKTIRTFLKKTEMLFMSLVILLIC</sequence>
<dbReference type="CDD" id="cd06171">
    <property type="entry name" value="Sigma70_r4"/>
    <property type="match status" value="1"/>
</dbReference>
<proteinExistence type="inferred from homology"/>
<keyword evidence="5 6" id="KW-0804">Transcription</keyword>
<gene>
    <name evidence="9" type="ORF">EFY79_18440</name>
</gene>
<evidence type="ECO:0000256" key="6">
    <source>
        <dbReference type="RuleBase" id="RU000716"/>
    </source>
</evidence>
<evidence type="ECO:0000313" key="9">
    <source>
        <dbReference type="EMBL" id="RNI33600.1"/>
    </source>
</evidence>
<evidence type="ECO:0000256" key="4">
    <source>
        <dbReference type="ARBA" id="ARBA00023125"/>
    </source>
</evidence>
<evidence type="ECO:0000256" key="5">
    <source>
        <dbReference type="ARBA" id="ARBA00023163"/>
    </source>
</evidence>
<dbReference type="GO" id="GO:0003677">
    <property type="term" value="F:DNA binding"/>
    <property type="evidence" value="ECO:0007669"/>
    <property type="project" value="UniProtKB-KW"/>
</dbReference>
<dbReference type="InterPro" id="IPR013249">
    <property type="entry name" value="RNA_pol_sigma70_r4_t2"/>
</dbReference>
<dbReference type="PROSITE" id="PS01063">
    <property type="entry name" value="SIGMA70_ECF"/>
    <property type="match status" value="1"/>
</dbReference>
<evidence type="ECO:0000259" key="7">
    <source>
        <dbReference type="Pfam" id="PF04542"/>
    </source>
</evidence>
<dbReference type="NCBIfam" id="TIGR02937">
    <property type="entry name" value="sigma70-ECF"/>
    <property type="match status" value="1"/>
</dbReference>
<evidence type="ECO:0000259" key="8">
    <source>
        <dbReference type="Pfam" id="PF08281"/>
    </source>
</evidence>
<evidence type="ECO:0000256" key="2">
    <source>
        <dbReference type="ARBA" id="ARBA00023015"/>
    </source>
</evidence>
<dbReference type="NCBIfam" id="TIGR02985">
    <property type="entry name" value="Sig70_bacteroi1"/>
    <property type="match status" value="1"/>
</dbReference>
<feature type="domain" description="RNA polymerase sigma factor 70 region 4 type 2" evidence="8">
    <location>
        <begin position="126"/>
        <end position="175"/>
    </location>
</feature>
<dbReference type="SUPFAM" id="SSF88946">
    <property type="entry name" value="Sigma2 domain of RNA polymerase sigma factors"/>
    <property type="match status" value="1"/>
</dbReference>
<dbReference type="AlphaFoldDB" id="A0A3M9N725"/>
<dbReference type="InterPro" id="IPR000838">
    <property type="entry name" value="RNA_pol_sigma70_ECF_CS"/>
</dbReference>
<evidence type="ECO:0000256" key="3">
    <source>
        <dbReference type="ARBA" id="ARBA00023082"/>
    </source>
</evidence>
<dbReference type="InterPro" id="IPR014284">
    <property type="entry name" value="RNA_pol_sigma-70_dom"/>
</dbReference>
<dbReference type="SUPFAM" id="SSF88659">
    <property type="entry name" value="Sigma3 and sigma4 domains of RNA polymerase sigma factors"/>
    <property type="match status" value="1"/>
</dbReference>
<dbReference type="Pfam" id="PF08281">
    <property type="entry name" value="Sigma70_r4_2"/>
    <property type="match status" value="1"/>
</dbReference>
<dbReference type="PANTHER" id="PTHR43133">
    <property type="entry name" value="RNA POLYMERASE ECF-TYPE SIGMA FACTO"/>
    <property type="match status" value="1"/>
</dbReference>
<dbReference type="InterPro" id="IPR007627">
    <property type="entry name" value="RNA_pol_sigma70_r2"/>
</dbReference>
<keyword evidence="3 6" id="KW-0731">Sigma factor</keyword>
<dbReference type="Pfam" id="PF04542">
    <property type="entry name" value="Sigma70_r2"/>
    <property type="match status" value="1"/>
</dbReference>
<evidence type="ECO:0000256" key="1">
    <source>
        <dbReference type="ARBA" id="ARBA00010641"/>
    </source>
</evidence>
<evidence type="ECO:0000313" key="10">
    <source>
        <dbReference type="Proteomes" id="UP000267223"/>
    </source>
</evidence>
<organism evidence="9 10">
    <name type="scientific">Hanamia caeni</name>
    <dbReference type="NCBI Taxonomy" id="2294116"/>
    <lineage>
        <taxon>Bacteria</taxon>
        <taxon>Pseudomonadati</taxon>
        <taxon>Bacteroidota</taxon>
        <taxon>Chitinophagia</taxon>
        <taxon>Chitinophagales</taxon>
        <taxon>Chitinophagaceae</taxon>
        <taxon>Hanamia</taxon>
    </lineage>
</organism>
<dbReference type="GO" id="GO:0016987">
    <property type="term" value="F:sigma factor activity"/>
    <property type="evidence" value="ECO:0007669"/>
    <property type="project" value="UniProtKB-KW"/>
</dbReference>
<dbReference type="EMBL" id="RJJR01000018">
    <property type="protein sequence ID" value="RNI33600.1"/>
    <property type="molecule type" value="Genomic_DNA"/>
</dbReference>
<keyword evidence="10" id="KW-1185">Reference proteome</keyword>
<dbReference type="InterPro" id="IPR014327">
    <property type="entry name" value="RNA_pol_sigma70_bacteroid"/>
</dbReference>
<accession>A0A3M9N725</accession>
<dbReference type="Gene3D" id="1.10.1740.10">
    <property type="match status" value="1"/>
</dbReference>
<keyword evidence="4 6" id="KW-0238">DNA-binding</keyword>
<reference evidence="9 10" key="1">
    <citation type="submission" date="2018-11" db="EMBL/GenBank/DDBJ databases">
        <title>Draft genome sequence of Ferruginibacter sp. BO-59.</title>
        <authorList>
            <person name="Im W.T."/>
        </authorList>
    </citation>
    <scope>NUCLEOTIDE SEQUENCE [LARGE SCALE GENOMIC DNA]</scope>
    <source>
        <strain evidence="9 10">BO-59</strain>
    </source>
</reference>
<dbReference type="InterPro" id="IPR039425">
    <property type="entry name" value="RNA_pol_sigma-70-like"/>
</dbReference>
<name>A0A3M9N725_9BACT</name>
<feature type="domain" description="RNA polymerase sigma-70 region 2" evidence="7">
    <location>
        <begin position="28"/>
        <end position="93"/>
    </location>
</feature>
<dbReference type="InterPro" id="IPR013324">
    <property type="entry name" value="RNA_pol_sigma_r3/r4-like"/>
</dbReference>
<comment type="caution">
    <text evidence="9">The sequence shown here is derived from an EMBL/GenBank/DDBJ whole genome shotgun (WGS) entry which is preliminary data.</text>
</comment>
<protein>
    <recommendedName>
        <fullName evidence="6">RNA polymerase sigma factor</fullName>
    </recommendedName>
</protein>
<keyword evidence="2 6" id="KW-0805">Transcription regulation</keyword>
<dbReference type="InterPro" id="IPR013325">
    <property type="entry name" value="RNA_pol_sigma_r2"/>
</dbReference>
<dbReference type="InterPro" id="IPR036388">
    <property type="entry name" value="WH-like_DNA-bd_sf"/>
</dbReference>
<dbReference type="PANTHER" id="PTHR43133:SF46">
    <property type="entry name" value="RNA POLYMERASE SIGMA-70 FACTOR ECF SUBFAMILY"/>
    <property type="match status" value="1"/>
</dbReference>
<dbReference type="Gene3D" id="1.10.10.10">
    <property type="entry name" value="Winged helix-like DNA-binding domain superfamily/Winged helix DNA-binding domain"/>
    <property type="match status" value="1"/>
</dbReference>
<comment type="similarity">
    <text evidence="1 6">Belongs to the sigma-70 factor family. ECF subfamily.</text>
</comment>
<dbReference type="GO" id="GO:0006352">
    <property type="term" value="P:DNA-templated transcription initiation"/>
    <property type="evidence" value="ECO:0007669"/>
    <property type="project" value="InterPro"/>
</dbReference>
<dbReference type="Proteomes" id="UP000267223">
    <property type="component" value="Unassembled WGS sequence"/>
</dbReference>